<dbReference type="InterPro" id="IPR017956">
    <property type="entry name" value="AT_hook_DNA-bd_motif"/>
</dbReference>
<sequence>METVVMEGNGNGGGGGGGGGDDDEQVRCKKENSTTGWRCKLKAMNGQSLCEKHYLVYLQQRSRSKEIREAGKIAVAGVESTGLSVVDDGNEEVSQKRKRGRPLGCKDKKKRRKKFQKIYRSQEELIEAGTATEGQVTEAVTVGETVVGDSETGSKKRGRPKGSKNKKKYILVAIGEQGMVDVIGNGNEQVGQKRKMGRPLGCKDKKKRKRKVKKTSSSQGELIEASTATKGHIMADVTVEETLVGDSGTGSKKRGRPKGSKSKKKNILAAIGEQGIVDVVGHGNEQVGQKRKMGRPLVSKEKMKHKNRRHKVSTLQGATQRQVKRAVTVGETVVEDSGTGSKLNKKNVSKAQADGPTSRDTLGYGDGGHDIPEKRRRGRPKLTKNKQILAAVENQTENAGGSSKMKGVKQKDGRGRPKGFKKKPQLINAGDIFTSSDSKDKDYAGSKESEELFMDANGFHERPNKRRRKFVNESFISAIKGQQNGISPCGMADSTIQKGQGRLTCHQCKRNDKIGIVFCSKCKKKRYCHGCIAKWYPERTRDDVKNSCPFCCGICNCKACLKANVITKVCNEEADENVRFENAVYLLANILPLLRHIQGEQRSELDVEARILGAQLAEEDITKSVPEVDDRVYCDNCKTSIVNFHRSCTSPGCSYEICLSCCRELRDGMQIVSPQAENSTYKKGNRQASTPQVFPDWMVKSDGSIVCPPQEQGGCGSGLLELRQIFDTNMVDKLITNAEEITSKYQLPDIDFSQECALCCATSAMDGKKNLKVRQAAFRTSNPDNFLYCPNAVDLGDSDFKHFQMHWRRGEPVIVRNVLAKASGLSWEPMVMWRALRNARGKLKEENLCVKAIDCLDWCEVEINIHQFFRGYLEGRRHHTGLPEILKLKDWPPANSFEECLPRHGADFLAMLPFSEYTHPRFAPLNLATKLPDGSLKPDLGPKTYIAYGYMEELGRGDSVTKLHCDISDAVNILTHMTEVKIAPWQCEMIKKMRKEYDAKDTNDLCQDKNEAGTPKTNLLHQSFNSEILEAEFSYEQHKRPSSNLLVLGTATSDNQLCTTEGSTEGANISRTSEQAEPPAGVPLMVNQMNDLDKHVMDETSFTLISGCNETDSFPGLLVGMTNDEAVKDVRSTEVEDPSHVTFGHQPGSLSGSFDHASLVMPSSTNWKSEIGDIPPGRCYDVVGKDSLPVGLNMSVSNKVLTNVTSPIADNRPRRNENTSEIAYGGAVWDIFRREDVPKLTKYLEKHWKEFHHIDNVPVISVVHPIHDQTFYLNEDHKKQLKQEFDIEPWTFEQYTGEAVFIPAGCPHQVRNRQSCTKVAVDFVSPENVQECIKLTEEFRLLPKSHRSKQDILEVKKLAVHAARLAIDEARNLMLRLPSQESHACHSTDRGGQNSEQAGVMQGSN</sequence>
<evidence type="ECO:0008006" key="15">
    <source>
        <dbReference type="Google" id="ProtNLM"/>
    </source>
</evidence>
<dbReference type="GO" id="GO:0008270">
    <property type="term" value="F:zinc ion binding"/>
    <property type="evidence" value="ECO:0007669"/>
    <property type="project" value="UniProtKB-KW"/>
</dbReference>
<dbReference type="SUPFAM" id="SSF51197">
    <property type="entry name" value="Clavaminate synthase-like"/>
    <property type="match status" value="1"/>
</dbReference>
<feature type="domain" description="JmjC" evidence="11">
    <location>
        <begin position="920"/>
        <end position="1340"/>
    </location>
</feature>
<dbReference type="Pfam" id="PF10497">
    <property type="entry name" value="zf-4CXXC_R1"/>
    <property type="match status" value="1"/>
</dbReference>
<feature type="region of interest" description="Disordered" evidence="9">
    <location>
        <begin position="1"/>
        <end position="29"/>
    </location>
</feature>
<dbReference type="GO" id="GO:0005634">
    <property type="term" value="C:nucleus"/>
    <property type="evidence" value="ECO:0007669"/>
    <property type="project" value="UniProtKB-SubCell"/>
</dbReference>
<dbReference type="EMBL" id="JBJUIK010000008">
    <property type="protein sequence ID" value="KAL3521651.1"/>
    <property type="molecule type" value="Genomic_DNA"/>
</dbReference>
<dbReference type="PROSITE" id="PS51184">
    <property type="entry name" value="JMJC"/>
    <property type="match status" value="1"/>
</dbReference>
<feature type="compositionally biased region" description="Basic and acidic residues" evidence="9">
    <location>
        <begin position="437"/>
        <end position="446"/>
    </location>
</feature>
<evidence type="ECO:0000256" key="1">
    <source>
        <dbReference type="ARBA" id="ARBA00004123"/>
    </source>
</evidence>
<feature type="region of interest" description="Disordered" evidence="9">
    <location>
        <begin position="88"/>
        <end position="109"/>
    </location>
</feature>
<feature type="compositionally biased region" description="Polar residues" evidence="9">
    <location>
        <begin position="1061"/>
        <end position="1075"/>
    </location>
</feature>
<dbReference type="InterPro" id="IPR003347">
    <property type="entry name" value="JmjC_dom"/>
</dbReference>
<dbReference type="PROSITE" id="PS51667">
    <property type="entry name" value="WRC"/>
    <property type="match status" value="1"/>
</dbReference>
<comment type="subcellular location">
    <subcellularLocation>
        <location evidence="1">Nucleus</location>
    </subcellularLocation>
</comment>
<dbReference type="SMART" id="SM00384">
    <property type="entry name" value="AT_hook"/>
    <property type="match status" value="5"/>
</dbReference>
<evidence type="ECO:0000256" key="5">
    <source>
        <dbReference type="ARBA" id="ARBA00023163"/>
    </source>
</evidence>
<keyword evidence="3" id="KW-0479">Metal-binding</keyword>
<protein>
    <recommendedName>
        <fullName evidence="15">Lysine-specific demethylase JMJ25</fullName>
    </recommendedName>
</protein>
<dbReference type="SMART" id="SM00558">
    <property type="entry name" value="JmjC"/>
    <property type="match status" value="1"/>
</dbReference>
<feature type="domain" description="WRC" evidence="12">
    <location>
        <begin position="22"/>
        <end position="68"/>
    </location>
</feature>
<feature type="region of interest" description="Disordered" evidence="9">
    <location>
        <begin position="1061"/>
        <end position="1081"/>
    </location>
</feature>
<keyword evidence="6" id="KW-0539">Nucleus</keyword>
<dbReference type="Pfam" id="PF02373">
    <property type="entry name" value="JmjC"/>
    <property type="match status" value="1"/>
</dbReference>
<feature type="compositionally biased region" description="Polar residues" evidence="9">
    <location>
        <begin position="1390"/>
        <end position="1405"/>
    </location>
</feature>
<comment type="similarity">
    <text evidence="2">Belongs to the JARID1 histone demethylase family.</text>
</comment>
<keyword evidence="7" id="KW-0863">Zinc-finger</keyword>
<feature type="compositionally biased region" description="Basic residues" evidence="9">
    <location>
        <begin position="204"/>
        <end position="214"/>
    </location>
</feature>
<evidence type="ECO:0000313" key="14">
    <source>
        <dbReference type="Proteomes" id="UP001630127"/>
    </source>
</evidence>
<feature type="domain" description="RING-type" evidence="10">
    <location>
        <begin position="505"/>
        <end position="551"/>
    </location>
</feature>
<dbReference type="PANTHER" id="PTHR12549:SF38">
    <property type="entry name" value="JMJC DOMAIN-CONTAINING HISTONE DEMETHYLASE 2, ISOFORM A"/>
    <property type="match status" value="1"/>
</dbReference>
<evidence type="ECO:0000256" key="6">
    <source>
        <dbReference type="ARBA" id="ARBA00023242"/>
    </source>
</evidence>
<keyword evidence="5" id="KW-0804">Transcription</keyword>
<feature type="region of interest" description="Disordered" evidence="9">
    <location>
        <begin position="336"/>
        <end position="446"/>
    </location>
</feature>
<keyword evidence="7" id="KW-0862">Zinc</keyword>
<name>A0ABD2ZS40_9GENT</name>
<feature type="compositionally biased region" description="Basic residues" evidence="9">
    <location>
        <begin position="96"/>
        <end position="109"/>
    </location>
</feature>
<evidence type="ECO:0000259" key="12">
    <source>
        <dbReference type="PROSITE" id="PS51667"/>
    </source>
</evidence>
<proteinExistence type="inferred from homology"/>
<feature type="region of interest" description="Disordered" evidence="9">
    <location>
        <begin position="242"/>
        <end position="265"/>
    </location>
</feature>
<dbReference type="PROSITE" id="PS50089">
    <property type="entry name" value="ZF_RING_2"/>
    <property type="match status" value="1"/>
</dbReference>
<evidence type="ECO:0000256" key="4">
    <source>
        <dbReference type="ARBA" id="ARBA00023015"/>
    </source>
</evidence>
<feature type="compositionally biased region" description="Gly residues" evidence="9">
    <location>
        <begin position="9"/>
        <end position="19"/>
    </location>
</feature>
<evidence type="ECO:0000256" key="7">
    <source>
        <dbReference type="PROSITE-ProRule" id="PRU00175"/>
    </source>
</evidence>
<comment type="caution">
    <text evidence="13">The sequence shown here is derived from an EMBL/GenBank/DDBJ whole genome shotgun (WGS) entry which is preliminary data.</text>
</comment>
<feature type="region of interest" description="Disordered" evidence="9">
    <location>
        <begin position="1381"/>
        <end position="1405"/>
    </location>
</feature>
<feature type="compositionally biased region" description="Basic residues" evidence="9">
    <location>
        <begin position="251"/>
        <end position="265"/>
    </location>
</feature>
<evidence type="ECO:0000313" key="13">
    <source>
        <dbReference type="EMBL" id="KAL3521651.1"/>
    </source>
</evidence>
<evidence type="ECO:0000256" key="2">
    <source>
        <dbReference type="ARBA" id="ARBA00006801"/>
    </source>
</evidence>
<keyword evidence="4" id="KW-0805">Transcription regulation</keyword>
<evidence type="ECO:0000256" key="3">
    <source>
        <dbReference type="ARBA" id="ARBA00022723"/>
    </source>
</evidence>
<dbReference type="Gene3D" id="2.60.120.650">
    <property type="entry name" value="Cupin"/>
    <property type="match status" value="2"/>
</dbReference>
<feature type="region of interest" description="Disordered" evidence="9">
    <location>
        <begin position="190"/>
        <end position="227"/>
    </location>
</feature>
<dbReference type="Proteomes" id="UP001630127">
    <property type="component" value="Unassembled WGS sequence"/>
</dbReference>
<accession>A0ABD2ZS40</accession>
<gene>
    <name evidence="13" type="ORF">ACH5RR_019800</name>
</gene>
<reference evidence="13 14" key="1">
    <citation type="submission" date="2024-11" db="EMBL/GenBank/DDBJ databases">
        <title>A near-complete genome assembly of Cinchona calisaya.</title>
        <authorList>
            <person name="Lian D.C."/>
            <person name="Zhao X.W."/>
            <person name="Wei L."/>
        </authorList>
    </citation>
    <scope>NUCLEOTIDE SEQUENCE [LARGE SCALE GENOMIC DNA]</scope>
    <source>
        <tissue evidence="13">Nenye</tissue>
    </source>
</reference>
<evidence type="ECO:0000259" key="11">
    <source>
        <dbReference type="PROSITE" id="PS51184"/>
    </source>
</evidence>
<comment type="caution">
    <text evidence="8">Lacks conserved residue(s) required for the propagation of feature annotation.</text>
</comment>
<evidence type="ECO:0000256" key="8">
    <source>
        <dbReference type="PROSITE-ProRule" id="PRU01002"/>
    </source>
</evidence>
<dbReference type="InterPro" id="IPR045109">
    <property type="entry name" value="LSDs-like"/>
</dbReference>
<dbReference type="InterPro" id="IPR014977">
    <property type="entry name" value="WRC_dom"/>
</dbReference>
<keyword evidence="14" id="KW-1185">Reference proteome</keyword>
<feature type="compositionally biased region" description="Basic residues" evidence="9">
    <location>
        <begin position="374"/>
        <end position="384"/>
    </location>
</feature>
<dbReference type="InterPro" id="IPR001841">
    <property type="entry name" value="Znf_RING"/>
</dbReference>
<dbReference type="PANTHER" id="PTHR12549">
    <property type="entry name" value="JMJC DOMAIN-CONTAINING HISTONE DEMETHYLATION PROTEIN"/>
    <property type="match status" value="1"/>
</dbReference>
<organism evidence="13 14">
    <name type="scientific">Cinchona calisaya</name>
    <dbReference type="NCBI Taxonomy" id="153742"/>
    <lineage>
        <taxon>Eukaryota</taxon>
        <taxon>Viridiplantae</taxon>
        <taxon>Streptophyta</taxon>
        <taxon>Embryophyta</taxon>
        <taxon>Tracheophyta</taxon>
        <taxon>Spermatophyta</taxon>
        <taxon>Magnoliopsida</taxon>
        <taxon>eudicotyledons</taxon>
        <taxon>Gunneridae</taxon>
        <taxon>Pentapetalae</taxon>
        <taxon>asterids</taxon>
        <taxon>lamiids</taxon>
        <taxon>Gentianales</taxon>
        <taxon>Rubiaceae</taxon>
        <taxon>Cinchonoideae</taxon>
        <taxon>Cinchoneae</taxon>
        <taxon>Cinchona</taxon>
    </lineage>
</organism>
<evidence type="ECO:0000259" key="10">
    <source>
        <dbReference type="PROSITE" id="PS50089"/>
    </source>
</evidence>
<evidence type="ECO:0000256" key="9">
    <source>
        <dbReference type="SAM" id="MobiDB-lite"/>
    </source>
</evidence>
<dbReference type="InterPro" id="IPR018866">
    <property type="entry name" value="Znf-4CXXC_R1"/>
</dbReference>